<gene>
    <name evidence="7" type="ORF">NTJ_10341</name>
</gene>
<dbReference type="CDD" id="cd07776">
    <property type="entry name" value="ASKHA_NBD_FGGY_SpXK-like"/>
    <property type="match status" value="1"/>
</dbReference>
<keyword evidence="4" id="KW-0067">ATP-binding</keyword>
<evidence type="ECO:0000259" key="5">
    <source>
        <dbReference type="Pfam" id="PF00370"/>
    </source>
</evidence>
<dbReference type="InterPro" id="IPR000577">
    <property type="entry name" value="Carb_kinase_FGGY"/>
</dbReference>
<keyword evidence="4" id="KW-0859">Xylose metabolism</keyword>
<dbReference type="PANTHER" id="PTHR10196">
    <property type="entry name" value="SUGAR KINASE"/>
    <property type="match status" value="1"/>
</dbReference>
<dbReference type="InterPro" id="IPR043129">
    <property type="entry name" value="ATPase_NBD"/>
</dbReference>
<keyword evidence="4" id="KW-0119">Carbohydrate metabolism</keyword>
<dbReference type="EC" id="2.7.1.17" evidence="4"/>
<evidence type="ECO:0000256" key="3">
    <source>
        <dbReference type="ARBA" id="ARBA00022777"/>
    </source>
</evidence>
<keyword evidence="4" id="KW-0547">Nucleotide-binding</keyword>
<feature type="domain" description="Carbohydrate kinase FGGY C-terminal" evidence="6">
    <location>
        <begin position="299"/>
        <end position="483"/>
    </location>
</feature>
<dbReference type="InterPro" id="IPR042024">
    <property type="entry name" value="D-XK_euk"/>
</dbReference>
<evidence type="ECO:0000256" key="1">
    <source>
        <dbReference type="ARBA" id="ARBA00009156"/>
    </source>
</evidence>
<protein>
    <recommendedName>
        <fullName evidence="4">Xylulose kinase</fullName>
        <ecNumber evidence="4">2.7.1.17</ecNumber>
    </recommendedName>
</protein>
<dbReference type="SUPFAM" id="SSF53067">
    <property type="entry name" value="Actin-like ATPase domain"/>
    <property type="match status" value="2"/>
</dbReference>
<dbReference type="InterPro" id="IPR018484">
    <property type="entry name" value="FGGY_N"/>
</dbReference>
<evidence type="ECO:0000259" key="6">
    <source>
        <dbReference type="Pfam" id="PF02782"/>
    </source>
</evidence>
<dbReference type="GO" id="GO:0016301">
    <property type="term" value="F:kinase activity"/>
    <property type="evidence" value="ECO:0007669"/>
    <property type="project" value="UniProtKB-KW"/>
</dbReference>
<dbReference type="PANTHER" id="PTHR10196:SF57">
    <property type="entry name" value="XYLULOSE KINASE"/>
    <property type="match status" value="1"/>
</dbReference>
<dbReference type="EMBL" id="AP028916">
    <property type="protein sequence ID" value="BES97527.1"/>
    <property type="molecule type" value="Genomic_DNA"/>
</dbReference>
<evidence type="ECO:0000256" key="2">
    <source>
        <dbReference type="ARBA" id="ARBA00022679"/>
    </source>
</evidence>
<feature type="domain" description="Carbohydrate kinase FGGY N-terminal" evidence="5">
    <location>
        <begin position="139"/>
        <end position="291"/>
    </location>
</feature>
<keyword evidence="8" id="KW-1185">Reference proteome</keyword>
<reference evidence="7 8" key="1">
    <citation type="submission" date="2023-09" db="EMBL/GenBank/DDBJ databases">
        <title>Nesidiocoris tenuis whole genome shotgun sequence.</title>
        <authorList>
            <person name="Shibata T."/>
            <person name="Shimoda M."/>
            <person name="Kobayashi T."/>
            <person name="Uehara T."/>
        </authorList>
    </citation>
    <scope>NUCLEOTIDE SEQUENCE [LARGE SCALE GENOMIC DNA]</scope>
    <source>
        <strain evidence="7 8">Japan</strain>
    </source>
</reference>
<comment type="similarity">
    <text evidence="1 4">Belongs to the FGGY kinase family.</text>
</comment>
<dbReference type="Proteomes" id="UP001307889">
    <property type="component" value="Chromosome 8"/>
</dbReference>
<dbReference type="Gene3D" id="3.30.420.40">
    <property type="match status" value="2"/>
</dbReference>
<evidence type="ECO:0000313" key="7">
    <source>
        <dbReference type="EMBL" id="BES97527.1"/>
    </source>
</evidence>
<keyword evidence="2 4" id="KW-0808">Transferase</keyword>
<name>A0ABN7AZE8_9HEMI</name>
<sequence length="545" mass="60232">MTSSEPLAKQFLGFDLSTQQLKGVVINEKREVLHESHVQFDTDLPEFRTHNGVITVLTKGQKPEVSAPVLMWVKALDMILERLRVCGADFSQIASLSGSAQQHGTVYWVNGAEETLKSLDEGQFLHNQMATSFASPTAPVWLDSSTTAYSQKLEESVGGPEELAIITGSKAYERFSASQIAKVASIRTTVYNKTERISLVSSFMCSLFLGKYAAIDYADGSGMNLLDIKSKEWSPQLLEATAPGLAEKLGDPVPSHSVLGQISNYFVERFGFNEECDVVAFTGDNPSSLAGMCLEEGDMAISLGTSDTLFMWLKEQKYLENGSVFVNPLNETEYMGLLCYKNGSLVRERIKDKCTKSKGWEEFGSLLQSTPWGNFGYMGLYFDEEEIVHPVQGEFKFDQDGRRIEKFDSHEVEIRALVEGQFLLKRLHLEDLDIPVESFSRIVATGGASQNQMILQVIADVFNAPVYTLDNKNSALLGAAYRALDSYSRFAKAGRKNENGAPLAQGLTLVCSPYSEALQIYTPMVEKCRAQMKSILPSIGDDEAS</sequence>
<dbReference type="InterPro" id="IPR018485">
    <property type="entry name" value="FGGY_C"/>
</dbReference>
<evidence type="ECO:0000313" key="8">
    <source>
        <dbReference type="Proteomes" id="UP001307889"/>
    </source>
</evidence>
<proteinExistence type="inferred from homology"/>
<keyword evidence="3 4" id="KW-0418">Kinase</keyword>
<dbReference type="PIRSF" id="PIRSF000538">
    <property type="entry name" value="GlpK"/>
    <property type="match status" value="1"/>
</dbReference>
<accession>A0ABN7AZE8</accession>
<evidence type="ECO:0000256" key="4">
    <source>
        <dbReference type="RuleBase" id="RU367058"/>
    </source>
</evidence>
<comment type="function">
    <text evidence="4">Phosphorylates D-xylulose to produce D-xylulose 5-phosphate, a molecule that may play an important role in the regulation of glucose metabolism and lipogenesis.</text>
</comment>
<comment type="catalytic activity">
    <reaction evidence="4">
        <text>D-xylulose + ATP = D-xylulose 5-phosphate + ADP + H(+)</text>
        <dbReference type="Rhea" id="RHEA:10964"/>
        <dbReference type="ChEBI" id="CHEBI:15378"/>
        <dbReference type="ChEBI" id="CHEBI:17140"/>
        <dbReference type="ChEBI" id="CHEBI:30616"/>
        <dbReference type="ChEBI" id="CHEBI:57737"/>
        <dbReference type="ChEBI" id="CHEBI:456216"/>
        <dbReference type="EC" id="2.7.1.17"/>
    </reaction>
</comment>
<dbReference type="Pfam" id="PF00370">
    <property type="entry name" value="FGGY_N"/>
    <property type="match status" value="1"/>
</dbReference>
<dbReference type="Pfam" id="PF02782">
    <property type="entry name" value="FGGY_C"/>
    <property type="match status" value="1"/>
</dbReference>
<organism evidence="7 8">
    <name type="scientific">Nesidiocoris tenuis</name>
    <dbReference type="NCBI Taxonomy" id="355587"/>
    <lineage>
        <taxon>Eukaryota</taxon>
        <taxon>Metazoa</taxon>
        <taxon>Ecdysozoa</taxon>
        <taxon>Arthropoda</taxon>
        <taxon>Hexapoda</taxon>
        <taxon>Insecta</taxon>
        <taxon>Pterygota</taxon>
        <taxon>Neoptera</taxon>
        <taxon>Paraneoptera</taxon>
        <taxon>Hemiptera</taxon>
        <taxon>Heteroptera</taxon>
        <taxon>Panheteroptera</taxon>
        <taxon>Cimicomorpha</taxon>
        <taxon>Miridae</taxon>
        <taxon>Dicyphina</taxon>
        <taxon>Nesidiocoris</taxon>
    </lineage>
</organism>